<sequence>MSALTGHDEAWHEWRAAISGGRMHHGWLLTGAAGMGKAAFALSAAAELVRETGVPQPPVEHHPDILLLTRLPATSDDEKKREDGKPFATKRSITVDQVRGMQRRLTTRPTLGSRRAIIFDSADDLEKSAVNALLKSLEEPPEGTIFLLVSHRPGGLLPTVRSRCRMLRFQPLATADVERIAARERPEASSEVRASAIAAAHGSPGAALRFIDNDLAAIRRELLGIIEQGDPDFARRGALASAIGARPDRERLLASVELARAICSERVALASRPVQVRLVEAHAKLTRIGAEIPYANFDAGLAVVEIGGLLAAAAASKDGT</sequence>
<dbReference type="InterPro" id="IPR050238">
    <property type="entry name" value="DNA_Rep/Repair_Clamp_Loader"/>
</dbReference>
<dbReference type="GO" id="GO:0006261">
    <property type="term" value="P:DNA-templated DNA replication"/>
    <property type="evidence" value="ECO:0007669"/>
    <property type="project" value="TreeGrafter"/>
</dbReference>
<dbReference type="SUPFAM" id="SSF52540">
    <property type="entry name" value="P-loop containing nucleoside triphosphate hydrolases"/>
    <property type="match status" value="1"/>
</dbReference>
<dbReference type="Proteomes" id="UP000283003">
    <property type="component" value="Unassembled WGS sequence"/>
</dbReference>
<proteinExistence type="predicted"/>
<gene>
    <name evidence="1" type="ORF">EKN06_02835</name>
</gene>
<evidence type="ECO:0000313" key="2">
    <source>
        <dbReference type="Proteomes" id="UP000283003"/>
    </source>
</evidence>
<name>A0A437H0I0_9SPHN</name>
<dbReference type="AlphaFoldDB" id="A0A437H0I0"/>
<accession>A0A437H0I0</accession>
<dbReference type="Pfam" id="PF13177">
    <property type="entry name" value="DNA_pol3_delta2"/>
    <property type="match status" value="1"/>
</dbReference>
<dbReference type="Gene3D" id="3.40.50.300">
    <property type="entry name" value="P-loop containing nucleotide triphosphate hydrolases"/>
    <property type="match status" value="1"/>
</dbReference>
<dbReference type="EMBL" id="RXOL01000001">
    <property type="protein sequence ID" value="RVQ69154.1"/>
    <property type="molecule type" value="Genomic_DNA"/>
</dbReference>
<protein>
    <submittedName>
        <fullName evidence="1">DNA polymerase III subunit delta</fullName>
    </submittedName>
</protein>
<dbReference type="PANTHER" id="PTHR11669">
    <property type="entry name" value="REPLICATION FACTOR C / DNA POLYMERASE III GAMMA-TAU SUBUNIT"/>
    <property type="match status" value="1"/>
</dbReference>
<evidence type="ECO:0000313" key="1">
    <source>
        <dbReference type="EMBL" id="RVQ69154.1"/>
    </source>
</evidence>
<organism evidence="1 2">
    <name type="scientific">Croceicoccus ponticola</name>
    <dbReference type="NCBI Taxonomy" id="2217664"/>
    <lineage>
        <taxon>Bacteria</taxon>
        <taxon>Pseudomonadati</taxon>
        <taxon>Pseudomonadota</taxon>
        <taxon>Alphaproteobacteria</taxon>
        <taxon>Sphingomonadales</taxon>
        <taxon>Erythrobacteraceae</taxon>
        <taxon>Croceicoccus</taxon>
    </lineage>
</organism>
<keyword evidence="2" id="KW-1185">Reference proteome</keyword>
<dbReference type="OrthoDB" id="9811073at2"/>
<reference evidence="1 2" key="1">
    <citation type="submission" date="2018-12" db="EMBL/GenBank/DDBJ databases">
        <title>Croceicoccus ponticola sp. nov., a lipolytic bacterium isolated from seawater.</title>
        <authorList>
            <person name="Yoon J.-H."/>
        </authorList>
    </citation>
    <scope>NUCLEOTIDE SEQUENCE [LARGE SCALE GENOMIC DNA]</scope>
    <source>
        <strain evidence="1 2">GM-16</strain>
    </source>
</reference>
<dbReference type="RefSeq" id="WP_127611343.1">
    <property type="nucleotide sequence ID" value="NZ_RXOL01000001.1"/>
</dbReference>
<dbReference type="InterPro" id="IPR027417">
    <property type="entry name" value="P-loop_NTPase"/>
</dbReference>
<comment type="caution">
    <text evidence="1">The sequence shown here is derived from an EMBL/GenBank/DDBJ whole genome shotgun (WGS) entry which is preliminary data.</text>
</comment>
<dbReference type="PANTHER" id="PTHR11669:SF8">
    <property type="entry name" value="DNA POLYMERASE III SUBUNIT DELTA"/>
    <property type="match status" value="1"/>
</dbReference>